<evidence type="ECO:0000256" key="7">
    <source>
        <dbReference type="SAM" id="Phobius"/>
    </source>
</evidence>
<evidence type="ECO:0000256" key="1">
    <source>
        <dbReference type="ARBA" id="ARBA00004127"/>
    </source>
</evidence>
<evidence type="ECO:0000256" key="6">
    <source>
        <dbReference type="ARBA" id="ARBA00023136"/>
    </source>
</evidence>
<reference evidence="9" key="1">
    <citation type="submission" date="2020-03" db="EMBL/GenBank/DDBJ databases">
        <title>Genome of Pelagibius litoralis DSM 21314T.</title>
        <authorList>
            <person name="Wang G."/>
        </authorList>
    </citation>
    <scope>NUCLEOTIDE SEQUENCE</scope>
    <source>
        <strain evidence="9">DSM 21314</strain>
    </source>
</reference>
<dbReference type="GO" id="GO:0008610">
    <property type="term" value="P:lipid biosynthetic process"/>
    <property type="evidence" value="ECO:0007669"/>
    <property type="project" value="InterPro"/>
</dbReference>
<dbReference type="GO" id="GO:0006643">
    <property type="term" value="P:membrane lipid metabolic process"/>
    <property type="evidence" value="ECO:0007669"/>
    <property type="project" value="TreeGrafter"/>
</dbReference>
<keyword evidence="2 7" id="KW-0812">Transmembrane</keyword>
<evidence type="ECO:0000256" key="2">
    <source>
        <dbReference type="ARBA" id="ARBA00022692"/>
    </source>
</evidence>
<proteinExistence type="predicted"/>
<evidence type="ECO:0000256" key="3">
    <source>
        <dbReference type="ARBA" id="ARBA00022989"/>
    </source>
</evidence>
<gene>
    <name evidence="9" type="ORF">HBA54_06205</name>
</gene>
<evidence type="ECO:0000256" key="4">
    <source>
        <dbReference type="ARBA" id="ARBA00023002"/>
    </source>
</evidence>
<dbReference type="InterPro" id="IPR006694">
    <property type="entry name" value="Fatty_acid_hydroxylase"/>
</dbReference>
<accession>A0A967EVQ3</accession>
<sequence>MLEQLEAWILQMDGLSLAIGVGLLSVETIKDLIVRRQPGRRFLETLASLSTQIPYIAGELMFTTATVIAYFAVYELVTPLPIPVTLATLVLALIAADFVYYWEHRLAHQVRLLWVSHAVHHSARVMNTAVAFRFGFLESPWAALIHLPLILIGFHPLAVFAGQVAVLVYQTWIHTELIGKLGPLERLFNTPANHRVHHGCDAKYLDRNYGGILMIWDRLFGTYQAEEETPRYGLARDFTSVNPLKIWFSEYPALFCDLASARSLAEARGYLFNRPGWRPSKTL</sequence>
<dbReference type="Pfam" id="PF04116">
    <property type="entry name" value="FA_hydroxylase"/>
    <property type="match status" value="1"/>
</dbReference>
<dbReference type="GO" id="GO:0005506">
    <property type="term" value="F:iron ion binding"/>
    <property type="evidence" value="ECO:0007669"/>
    <property type="project" value="InterPro"/>
</dbReference>
<comment type="subcellular location">
    <subcellularLocation>
        <location evidence="1">Endomembrane system</location>
        <topology evidence="1">Multi-pass membrane protein</topology>
    </subcellularLocation>
</comment>
<dbReference type="GO" id="GO:0012505">
    <property type="term" value="C:endomembrane system"/>
    <property type="evidence" value="ECO:0007669"/>
    <property type="project" value="UniProtKB-SubCell"/>
</dbReference>
<keyword evidence="10" id="KW-1185">Reference proteome</keyword>
<feature type="transmembrane region" description="Helical" evidence="7">
    <location>
        <begin position="144"/>
        <end position="169"/>
    </location>
</feature>
<evidence type="ECO:0000256" key="5">
    <source>
        <dbReference type="ARBA" id="ARBA00023098"/>
    </source>
</evidence>
<keyword evidence="6 7" id="KW-0472">Membrane</keyword>
<dbReference type="PANTHER" id="PTHR21624">
    <property type="entry name" value="STEROL DESATURASE-RELATED PROTEIN"/>
    <property type="match status" value="1"/>
</dbReference>
<keyword evidence="5" id="KW-0443">Lipid metabolism</keyword>
<dbReference type="GO" id="GO:0016020">
    <property type="term" value="C:membrane"/>
    <property type="evidence" value="ECO:0007669"/>
    <property type="project" value="GOC"/>
</dbReference>
<dbReference type="RefSeq" id="WP_167222516.1">
    <property type="nucleotide sequence ID" value="NZ_JAAQPH010000004.1"/>
</dbReference>
<dbReference type="PANTHER" id="PTHR21624:SF1">
    <property type="entry name" value="ALKYLGLYCEROL MONOOXYGENASE"/>
    <property type="match status" value="1"/>
</dbReference>
<evidence type="ECO:0000259" key="8">
    <source>
        <dbReference type="Pfam" id="PF04116"/>
    </source>
</evidence>
<feature type="domain" description="Fatty acid hydroxylase" evidence="8">
    <location>
        <begin position="90"/>
        <end position="222"/>
    </location>
</feature>
<feature type="transmembrane region" description="Helical" evidence="7">
    <location>
        <begin position="15"/>
        <end position="33"/>
    </location>
</feature>
<comment type="caution">
    <text evidence="9">The sequence shown here is derived from an EMBL/GenBank/DDBJ whole genome shotgun (WGS) entry which is preliminary data.</text>
</comment>
<dbReference type="Proteomes" id="UP000761264">
    <property type="component" value="Unassembled WGS sequence"/>
</dbReference>
<dbReference type="GO" id="GO:0050479">
    <property type="term" value="F:glyceryl-ether monooxygenase activity"/>
    <property type="evidence" value="ECO:0007669"/>
    <property type="project" value="TreeGrafter"/>
</dbReference>
<feature type="transmembrane region" description="Helical" evidence="7">
    <location>
        <begin position="80"/>
        <end position="100"/>
    </location>
</feature>
<protein>
    <submittedName>
        <fullName evidence="9">Sterol desaturase family protein</fullName>
    </submittedName>
</protein>
<keyword evidence="3 7" id="KW-1133">Transmembrane helix</keyword>
<evidence type="ECO:0000313" key="10">
    <source>
        <dbReference type="Proteomes" id="UP000761264"/>
    </source>
</evidence>
<keyword evidence="4" id="KW-0560">Oxidoreductase</keyword>
<organism evidence="9 10">
    <name type="scientific">Pelagibius litoralis</name>
    <dbReference type="NCBI Taxonomy" id="374515"/>
    <lineage>
        <taxon>Bacteria</taxon>
        <taxon>Pseudomonadati</taxon>
        <taxon>Pseudomonadota</taxon>
        <taxon>Alphaproteobacteria</taxon>
        <taxon>Rhodospirillales</taxon>
        <taxon>Rhodovibrionaceae</taxon>
        <taxon>Pelagibius</taxon>
    </lineage>
</organism>
<evidence type="ECO:0000313" key="9">
    <source>
        <dbReference type="EMBL" id="NIA68179.1"/>
    </source>
</evidence>
<name>A0A967EVQ3_9PROT</name>
<feature type="transmembrane region" description="Helical" evidence="7">
    <location>
        <begin position="53"/>
        <end position="74"/>
    </location>
</feature>
<dbReference type="InterPro" id="IPR051689">
    <property type="entry name" value="Sterol_desaturase/TMEM195"/>
</dbReference>
<dbReference type="AlphaFoldDB" id="A0A967EVQ3"/>
<dbReference type="EMBL" id="JAAQPH010000004">
    <property type="protein sequence ID" value="NIA68179.1"/>
    <property type="molecule type" value="Genomic_DNA"/>
</dbReference>